<dbReference type="PROSITE" id="PS50923">
    <property type="entry name" value="SUSHI"/>
    <property type="match status" value="1"/>
</dbReference>
<dbReference type="Pfam" id="PF00084">
    <property type="entry name" value="Sushi"/>
    <property type="match status" value="1"/>
</dbReference>
<keyword evidence="1" id="KW-1015">Disulfide bond</keyword>
<evidence type="ECO:0000256" key="2">
    <source>
        <dbReference type="PROSITE-ProRule" id="PRU00302"/>
    </source>
</evidence>
<dbReference type="InterPro" id="IPR035976">
    <property type="entry name" value="Sushi/SCR/CCP_sf"/>
</dbReference>
<keyword evidence="5" id="KW-1185">Reference proteome</keyword>
<dbReference type="CDD" id="cd00033">
    <property type="entry name" value="CCP"/>
    <property type="match status" value="1"/>
</dbReference>
<dbReference type="EMBL" id="CAXIEN010000255">
    <property type="protein sequence ID" value="CAL1289871.1"/>
    <property type="molecule type" value="Genomic_DNA"/>
</dbReference>
<dbReference type="InterPro" id="IPR000436">
    <property type="entry name" value="Sushi_SCR_CCP_dom"/>
</dbReference>
<dbReference type="AlphaFoldDB" id="A0AAV2B0S1"/>
<protein>
    <recommendedName>
        <fullName evidence="3">Sushi domain-containing protein</fullName>
    </recommendedName>
</protein>
<reference evidence="4 5" key="1">
    <citation type="submission" date="2024-04" db="EMBL/GenBank/DDBJ databases">
        <authorList>
            <person name="Rising A."/>
            <person name="Reimegard J."/>
            <person name="Sonavane S."/>
            <person name="Akerstrom W."/>
            <person name="Nylinder S."/>
            <person name="Hedman E."/>
            <person name="Kallberg Y."/>
        </authorList>
    </citation>
    <scope>NUCLEOTIDE SEQUENCE [LARGE SCALE GENOMIC DNA]</scope>
</reference>
<evidence type="ECO:0000256" key="1">
    <source>
        <dbReference type="ARBA" id="ARBA00023157"/>
    </source>
</evidence>
<comment type="caution">
    <text evidence="2">Lacks conserved residue(s) required for the propagation of feature annotation.</text>
</comment>
<evidence type="ECO:0000313" key="4">
    <source>
        <dbReference type="EMBL" id="CAL1289871.1"/>
    </source>
</evidence>
<feature type="non-terminal residue" evidence="4">
    <location>
        <position position="1"/>
    </location>
</feature>
<evidence type="ECO:0000313" key="5">
    <source>
        <dbReference type="Proteomes" id="UP001497382"/>
    </source>
</evidence>
<accession>A0AAV2B0S1</accession>
<dbReference type="SMART" id="SM00032">
    <property type="entry name" value="CCP"/>
    <property type="match status" value="1"/>
</dbReference>
<comment type="caution">
    <text evidence="4">The sequence shown here is derived from an EMBL/GenBank/DDBJ whole genome shotgun (WGS) entry which is preliminary data.</text>
</comment>
<dbReference type="SUPFAM" id="SSF57535">
    <property type="entry name" value="Complement control module/SCR domain"/>
    <property type="match status" value="1"/>
</dbReference>
<organism evidence="4 5">
    <name type="scientific">Larinioides sclopetarius</name>
    <dbReference type="NCBI Taxonomy" id="280406"/>
    <lineage>
        <taxon>Eukaryota</taxon>
        <taxon>Metazoa</taxon>
        <taxon>Ecdysozoa</taxon>
        <taxon>Arthropoda</taxon>
        <taxon>Chelicerata</taxon>
        <taxon>Arachnida</taxon>
        <taxon>Araneae</taxon>
        <taxon>Araneomorphae</taxon>
        <taxon>Entelegynae</taxon>
        <taxon>Araneoidea</taxon>
        <taxon>Araneidae</taxon>
        <taxon>Larinioides</taxon>
    </lineage>
</organism>
<dbReference type="Proteomes" id="UP001497382">
    <property type="component" value="Unassembled WGS sequence"/>
</dbReference>
<evidence type="ECO:0000259" key="3">
    <source>
        <dbReference type="PROSITE" id="PS50923"/>
    </source>
</evidence>
<name>A0AAV2B0S1_9ARAC</name>
<proteinExistence type="predicted"/>
<sequence>ISKTIILTCRVSSFVIIRKKQFQVLVFAFIPRTCPPLDFPDGGRYEPVKAEYEVGQVIKYSCIDRRPLFGENKKWLHASTSVACRSSGNWSKGTPYCDLQDYTSYLNLMEMKPILRLFLLKTPTHQADLKQKPLLYIS</sequence>
<feature type="domain" description="Sushi" evidence="3">
    <location>
        <begin position="32"/>
        <end position="99"/>
    </location>
</feature>
<keyword evidence="2" id="KW-0768">Sushi</keyword>
<dbReference type="Gene3D" id="2.10.70.10">
    <property type="entry name" value="Complement Module, domain 1"/>
    <property type="match status" value="1"/>
</dbReference>
<gene>
    <name evidence="4" type="ORF">LARSCL_LOCUS16164</name>
</gene>